<dbReference type="WBParaSite" id="BXY_0288100.1">
    <property type="protein sequence ID" value="BXY_0288100.1"/>
    <property type="gene ID" value="BXY_0288100"/>
</dbReference>
<organism evidence="4 6">
    <name type="scientific">Bursaphelenchus xylophilus</name>
    <name type="common">Pinewood nematode worm</name>
    <name type="synonym">Aphelenchoides xylophilus</name>
    <dbReference type="NCBI Taxonomy" id="6326"/>
    <lineage>
        <taxon>Eukaryota</taxon>
        <taxon>Metazoa</taxon>
        <taxon>Ecdysozoa</taxon>
        <taxon>Nematoda</taxon>
        <taxon>Chromadorea</taxon>
        <taxon>Rhabditida</taxon>
        <taxon>Tylenchina</taxon>
        <taxon>Tylenchomorpha</taxon>
        <taxon>Aphelenchoidea</taxon>
        <taxon>Aphelenchoididae</taxon>
        <taxon>Bursaphelenchus</taxon>
    </lineage>
</organism>
<evidence type="ECO:0000313" key="3">
    <source>
        <dbReference type="EMBL" id="CAG9097326.1"/>
    </source>
</evidence>
<feature type="region of interest" description="Disordered" evidence="1">
    <location>
        <begin position="22"/>
        <end position="144"/>
    </location>
</feature>
<dbReference type="EMBL" id="CAJFCV020000002">
    <property type="protein sequence ID" value="CAG9097326.1"/>
    <property type="molecule type" value="Genomic_DNA"/>
</dbReference>
<feature type="compositionally biased region" description="Basic and acidic residues" evidence="1">
    <location>
        <begin position="584"/>
        <end position="596"/>
    </location>
</feature>
<sequence length="630" mass="68301">MSDEFAEEASIMMENAELNFAAEHNGHFERGPVTPPEVTEPSTSVLNGPPTDEGTETFIGTESAAIATEKSDKSLAESDGEISSTSEKDSPKPSPRRVKKRRYSTGADNDKKSESHAKCHYNENHVRRTTFKPRNGPTTPELDSKLTHPLIKAIRHVKTMPITVAFDLLLSIPPTDISQLGMEDVLEVLDVMKEFNDRREELTGNRIELTKEVRQICDQEIQLLTDLEHVMTPDERIKLEQLRNCPPSMDEVVPVKAEIDPYDVNVQTSAIKLPAVDLLPPPETPLIGQIDSSWDPLVKHIPMELRGFLPPQPEHQSNGSQENGSTVIPPIDPLTNNIPSNEFHSDVPPASSSQPKIITFDKPPPNVELPPPNMSQPPPSLASIKPKPLDTSVPPPSLHQPPPDASSVPISSSGASGRISPVSAFRQSIKPSLLSSLVNTSVPPPNLPPPNLNVPPPNLSLPPPSLNLPPPNVKVPPPNLAVPPPNLKVPPPVMESLLGPKPQSTPNVPGSIASASSPFSIPPPQIKHTVMPNKPVPLMSIEHPPGFVPRINQTRRQPKQKTKPSNSSTPTQNLSTASPAAAKTPEKSFSETEFRPTLDASGDNAKSEDVGDNTASNDFEIKEEVKPEIV</sequence>
<feature type="compositionally biased region" description="Low complexity" evidence="1">
    <location>
        <begin position="405"/>
        <end position="417"/>
    </location>
</feature>
<dbReference type="Proteomes" id="UP000659654">
    <property type="component" value="Unassembled WGS sequence"/>
</dbReference>
<dbReference type="Proteomes" id="UP000582659">
    <property type="component" value="Unassembled WGS sequence"/>
</dbReference>
<gene>
    <name evidence="2" type="ORF">BXYJ_LOCUS4036</name>
</gene>
<feature type="compositionally biased region" description="Pro residues" evidence="1">
    <location>
        <begin position="442"/>
        <end position="472"/>
    </location>
</feature>
<proteinExistence type="predicted"/>
<dbReference type="OrthoDB" id="5877012at2759"/>
<name>A0A1I7RQ89_BURXY</name>
<feature type="region of interest" description="Disordered" evidence="1">
    <location>
        <begin position="436"/>
        <end position="472"/>
    </location>
</feature>
<dbReference type="AlphaFoldDB" id="A0A1I7RQ89"/>
<evidence type="ECO:0000256" key="1">
    <source>
        <dbReference type="SAM" id="MobiDB-lite"/>
    </source>
</evidence>
<feature type="compositionally biased region" description="Low complexity" evidence="1">
    <location>
        <begin position="36"/>
        <end position="45"/>
    </location>
</feature>
<protein>
    <submittedName>
        <fullName evidence="2">(pine wood nematode) hypothetical protein</fullName>
    </submittedName>
</protein>
<evidence type="ECO:0000313" key="5">
    <source>
        <dbReference type="Proteomes" id="UP000659654"/>
    </source>
</evidence>
<feature type="compositionally biased region" description="Polar residues" evidence="1">
    <location>
        <begin position="563"/>
        <end position="578"/>
    </location>
</feature>
<feature type="compositionally biased region" description="Basic residues" evidence="1">
    <location>
        <begin position="94"/>
        <end position="103"/>
    </location>
</feature>
<reference evidence="3" key="2">
    <citation type="submission" date="2020-08" db="EMBL/GenBank/DDBJ databases">
        <authorList>
            <person name="Kikuchi T."/>
        </authorList>
    </citation>
    <scope>NUCLEOTIDE SEQUENCE</scope>
    <source>
        <strain evidence="2">Ka4C1</strain>
    </source>
</reference>
<feature type="compositionally biased region" description="Pro residues" evidence="1">
    <location>
        <begin position="362"/>
        <end position="380"/>
    </location>
</feature>
<feature type="region of interest" description="Disordered" evidence="1">
    <location>
        <begin position="492"/>
        <end position="630"/>
    </location>
</feature>
<evidence type="ECO:0000313" key="2">
    <source>
        <dbReference type="EMBL" id="CAD5215451.1"/>
    </source>
</evidence>
<reference evidence="6" key="1">
    <citation type="submission" date="2016-11" db="UniProtKB">
        <authorList>
            <consortium name="WormBaseParasite"/>
        </authorList>
    </citation>
    <scope>IDENTIFICATION</scope>
</reference>
<evidence type="ECO:0000313" key="4">
    <source>
        <dbReference type="Proteomes" id="UP000095284"/>
    </source>
</evidence>
<feature type="compositionally biased region" description="Low complexity" evidence="1">
    <location>
        <begin position="509"/>
        <end position="519"/>
    </location>
</feature>
<feature type="compositionally biased region" description="Basic and acidic residues" evidence="1">
    <location>
        <begin position="108"/>
        <end position="126"/>
    </location>
</feature>
<feature type="compositionally biased region" description="Pro residues" evidence="1">
    <location>
        <begin position="393"/>
        <end position="404"/>
    </location>
</feature>
<dbReference type="SMR" id="A0A1I7RQ89"/>
<accession>A0A1I7RQ89</accession>
<dbReference type="Proteomes" id="UP000095284">
    <property type="component" value="Unplaced"/>
</dbReference>
<evidence type="ECO:0000313" key="6">
    <source>
        <dbReference type="WBParaSite" id="BXY_0288100.1"/>
    </source>
</evidence>
<feature type="compositionally biased region" description="Basic and acidic residues" evidence="1">
    <location>
        <begin position="619"/>
        <end position="630"/>
    </location>
</feature>
<feature type="compositionally biased region" description="Polar residues" evidence="1">
    <location>
        <begin position="314"/>
        <end position="326"/>
    </location>
</feature>
<keyword evidence="5" id="KW-1185">Reference proteome</keyword>
<feature type="region of interest" description="Disordered" evidence="1">
    <location>
        <begin position="307"/>
        <end position="423"/>
    </location>
</feature>
<dbReference type="EMBL" id="CAJFDI010000002">
    <property type="protein sequence ID" value="CAD5215451.1"/>
    <property type="molecule type" value="Genomic_DNA"/>
</dbReference>